<evidence type="ECO:0000256" key="1">
    <source>
        <dbReference type="ARBA" id="ARBA00022737"/>
    </source>
</evidence>
<evidence type="ECO:0000256" key="2">
    <source>
        <dbReference type="PROSITE-ProRule" id="PRU00259"/>
    </source>
</evidence>
<dbReference type="AlphaFoldDB" id="A0AAD3SQ42"/>
<name>A0AAD3SQ42_NEPGR</name>
<dbReference type="Proteomes" id="UP001279734">
    <property type="component" value="Unassembled WGS sequence"/>
</dbReference>
<dbReference type="InterPro" id="IPR000225">
    <property type="entry name" value="Armadillo"/>
</dbReference>
<organism evidence="3 4">
    <name type="scientific">Nepenthes gracilis</name>
    <name type="common">Slender pitcher plant</name>
    <dbReference type="NCBI Taxonomy" id="150966"/>
    <lineage>
        <taxon>Eukaryota</taxon>
        <taxon>Viridiplantae</taxon>
        <taxon>Streptophyta</taxon>
        <taxon>Embryophyta</taxon>
        <taxon>Tracheophyta</taxon>
        <taxon>Spermatophyta</taxon>
        <taxon>Magnoliopsida</taxon>
        <taxon>eudicotyledons</taxon>
        <taxon>Gunneridae</taxon>
        <taxon>Pentapetalae</taxon>
        <taxon>Caryophyllales</taxon>
        <taxon>Nepenthaceae</taxon>
        <taxon>Nepenthes</taxon>
    </lineage>
</organism>
<dbReference type="SUPFAM" id="SSF48371">
    <property type="entry name" value="ARM repeat"/>
    <property type="match status" value="1"/>
</dbReference>
<reference evidence="3" key="1">
    <citation type="submission" date="2023-05" db="EMBL/GenBank/DDBJ databases">
        <title>Nepenthes gracilis genome sequencing.</title>
        <authorList>
            <person name="Fukushima K."/>
        </authorList>
    </citation>
    <scope>NUCLEOTIDE SEQUENCE</scope>
    <source>
        <strain evidence="3">SING2019-196</strain>
    </source>
</reference>
<keyword evidence="4" id="KW-1185">Reference proteome</keyword>
<proteinExistence type="predicted"/>
<evidence type="ECO:0000313" key="4">
    <source>
        <dbReference type="Proteomes" id="UP001279734"/>
    </source>
</evidence>
<dbReference type="InterPro" id="IPR016024">
    <property type="entry name" value="ARM-type_fold"/>
</dbReference>
<sequence length="191" mass="21533">MRTLAGELSRYLCRRPRNFQSRNFCSSKTKDELSVEEEAERKIGWLLKLIFAGTAVAVGYQFFPYMGDNIMQQSVALLQVKDPLFKRMGASRLARLATDDEKRKKIVEMGGAQELVSMLEAAKDDRTTKEALKALVALSASEEAANAMYRAGAISVIRSALGSAEDRDIARYKTSLLKRFQDMRYDDLSSW</sequence>
<dbReference type="PANTHER" id="PTHR47673:SF1">
    <property type="entry name" value="ARM REPEAT SUPERFAMILY PROTEIN"/>
    <property type="match status" value="1"/>
</dbReference>
<accession>A0AAD3SQ42</accession>
<protein>
    <recommendedName>
        <fullName evidence="5">ARM repeat superfamily protein</fullName>
    </recommendedName>
</protein>
<keyword evidence="1" id="KW-0677">Repeat</keyword>
<evidence type="ECO:0008006" key="5">
    <source>
        <dbReference type="Google" id="ProtNLM"/>
    </source>
</evidence>
<evidence type="ECO:0000313" key="3">
    <source>
        <dbReference type="EMBL" id="GMH15428.1"/>
    </source>
</evidence>
<feature type="repeat" description="ARM" evidence="2">
    <location>
        <begin position="110"/>
        <end position="153"/>
    </location>
</feature>
<dbReference type="PANTHER" id="PTHR47673">
    <property type="entry name" value="ARM REPEAT SUPERFAMILY PROTEIN"/>
    <property type="match status" value="1"/>
</dbReference>
<dbReference type="InterPro" id="IPR011989">
    <property type="entry name" value="ARM-like"/>
</dbReference>
<gene>
    <name evidence="3" type="ORF">Nepgr_017269</name>
</gene>
<dbReference type="PROSITE" id="PS50176">
    <property type="entry name" value="ARM_REPEAT"/>
    <property type="match status" value="1"/>
</dbReference>
<dbReference type="Gene3D" id="1.25.10.10">
    <property type="entry name" value="Leucine-rich Repeat Variant"/>
    <property type="match status" value="1"/>
</dbReference>
<dbReference type="EMBL" id="BSYO01000015">
    <property type="protein sequence ID" value="GMH15428.1"/>
    <property type="molecule type" value="Genomic_DNA"/>
</dbReference>
<comment type="caution">
    <text evidence="3">The sequence shown here is derived from an EMBL/GenBank/DDBJ whole genome shotgun (WGS) entry which is preliminary data.</text>
</comment>